<dbReference type="Gene3D" id="2.40.440.10">
    <property type="entry name" value="L,D-transpeptidase catalytic domain-like"/>
    <property type="match status" value="1"/>
</dbReference>
<name>A0A3D9YRT7_9HYPH</name>
<accession>A0A3D9YRT7</accession>
<keyword evidence="3" id="KW-0808">Transferase</keyword>
<dbReference type="AlphaFoldDB" id="A0A3D9YRT7"/>
<dbReference type="GO" id="GO:0071555">
    <property type="term" value="P:cell wall organization"/>
    <property type="evidence" value="ECO:0007669"/>
    <property type="project" value="UniProtKB-UniRule"/>
</dbReference>
<keyword evidence="5 7" id="KW-0573">Peptidoglycan synthesis</keyword>
<dbReference type="UniPathway" id="UPA00219"/>
<evidence type="ECO:0000256" key="4">
    <source>
        <dbReference type="ARBA" id="ARBA00022960"/>
    </source>
</evidence>
<keyword evidence="8" id="KW-0732">Signal</keyword>
<sequence length="188" mass="20438">MRKFIGLLFLMSGVFAVSPAMAKVVIDIDLSAQTMHVEGSGGTYDWPISSARDGYATPNGTFVPQSLQTMHYSKKYYHSPMPHSIFFAGGYAIHGTYETGWLGHPASHGCVRISPENAAVLFDMVKEEGAIIHITGQPPETHYAVRHHHRASVYAGRGWGQPAQYGYSSWGGYAPQGPAWGASPYGGY</sequence>
<dbReference type="GO" id="GO:0005576">
    <property type="term" value="C:extracellular region"/>
    <property type="evidence" value="ECO:0007669"/>
    <property type="project" value="TreeGrafter"/>
</dbReference>
<dbReference type="SUPFAM" id="SSF141523">
    <property type="entry name" value="L,D-transpeptidase catalytic domain-like"/>
    <property type="match status" value="1"/>
</dbReference>
<comment type="caution">
    <text evidence="10">The sequence shown here is derived from an EMBL/GenBank/DDBJ whole genome shotgun (WGS) entry which is preliminary data.</text>
</comment>
<evidence type="ECO:0000256" key="2">
    <source>
        <dbReference type="ARBA" id="ARBA00005992"/>
    </source>
</evidence>
<dbReference type="PANTHER" id="PTHR30582:SF2">
    <property type="entry name" value="L,D-TRANSPEPTIDASE YCIB-RELATED"/>
    <property type="match status" value="1"/>
</dbReference>
<dbReference type="Proteomes" id="UP000256900">
    <property type="component" value="Unassembled WGS sequence"/>
</dbReference>
<organism evidence="10 11">
    <name type="scientific">Methylovirgula ligni</name>
    <dbReference type="NCBI Taxonomy" id="569860"/>
    <lineage>
        <taxon>Bacteria</taxon>
        <taxon>Pseudomonadati</taxon>
        <taxon>Pseudomonadota</taxon>
        <taxon>Alphaproteobacteria</taxon>
        <taxon>Hyphomicrobiales</taxon>
        <taxon>Beijerinckiaceae</taxon>
        <taxon>Methylovirgula</taxon>
    </lineage>
</organism>
<gene>
    <name evidence="10" type="ORF">DES32_2691</name>
</gene>
<dbReference type="RefSeq" id="WP_115837214.1">
    <property type="nucleotide sequence ID" value="NZ_CP025086.1"/>
</dbReference>
<keyword evidence="11" id="KW-1185">Reference proteome</keyword>
<feature type="signal peptide" evidence="8">
    <location>
        <begin position="1"/>
        <end position="22"/>
    </location>
</feature>
<evidence type="ECO:0000256" key="6">
    <source>
        <dbReference type="ARBA" id="ARBA00023316"/>
    </source>
</evidence>
<dbReference type="PROSITE" id="PS52029">
    <property type="entry name" value="LD_TPASE"/>
    <property type="match status" value="1"/>
</dbReference>
<feature type="active site" description="Proton donor/acceptor" evidence="7">
    <location>
        <position position="94"/>
    </location>
</feature>
<evidence type="ECO:0000256" key="7">
    <source>
        <dbReference type="PROSITE-ProRule" id="PRU01373"/>
    </source>
</evidence>
<dbReference type="GO" id="GO:0071972">
    <property type="term" value="F:peptidoglycan L,D-transpeptidase activity"/>
    <property type="evidence" value="ECO:0007669"/>
    <property type="project" value="TreeGrafter"/>
</dbReference>
<protein>
    <submittedName>
        <fullName evidence="10">L,D-transpeptidase-like protein</fullName>
    </submittedName>
</protein>
<evidence type="ECO:0000256" key="1">
    <source>
        <dbReference type="ARBA" id="ARBA00004752"/>
    </source>
</evidence>
<dbReference type="GO" id="GO:0018104">
    <property type="term" value="P:peptidoglycan-protein cross-linking"/>
    <property type="evidence" value="ECO:0007669"/>
    <property type="project" value="TreeGrafter"/>
</dbReference>
<dbReference type="InterPro" id="IPR005490">
    <property type="entry name" value="LD_TPept_cat_dom"/>
</dbReference>
<comment type="similarity">
    <text evidence="2">Belongs to the YkuD family.</text>
</comment>
<dbReference type="GO" id="GO:0016740">
    <property type="term" value="F:transferase activity"/>
    <property type="evidence" value="ECO:0007669"/>
    <property type="project" value="UniProtKB-KW"/>
</dbReference>
<reference evidence="10 11" key="1">
    <citation type="submission" date="2018-08" db="EMBL/GenBank/DDBJ databases">
        <title>Genomic Encyclopedia of Type Strains, Phase IV (KMG-IV): sequencing the most valuable type-strain genomes for metagenomic binning, comparative biology and taxonomic classification.</title>
        <authorList>
            <person name="Goeker M."/>
        </authorList>
    </citation>
    <scope>NUCLEOTIDE SEQUENCE [LARGE SCALE GENOMIC DNA]</scope>
    <source>
        <strain evidence="10 11">BW863</strain>
    </source>
</reference>
<dbReference type="EMBL" id="QUMO01000004">
    <property type="protein sequence ID" value="REF84581.1"/>
    <property type="molecule type" value="Genomic_DNA"/>
</dbReference>
<comment type="pathway">
    <text evidence="1 7">Cell wall biogenesis; peptidoglycan biosynthesis.</text>
</comment>
<evidence type="ECO:0000313" key="11">
    <source>
        <dbReference type="Proteomes" id="UP000256900"/>
    </source>
</evidence>
<proteinExistence type="inferred from homology"/>
<feature type="active site" description="Nucleophile" evidence="7">
    <location>
        <position position="110"/>
    </location>
</feature>
<evidence type="ECO:0000313" key="10">
    <source>
        <dbReference type="EMBL" id="REF84581.1"/>
    </source>
</evidence>
<dbReference type="InterPro" id="IPR050979">
    <property type="entry name" value="LD-transpeptidase"/>
</dbReference>
<evidence type="ECO:0000256" key="8">
    <source>
        <dbReference type="SAM" id="SignalP"/>
    </source>
</evidence>
<dbReference type="Pfam" id="PF03734">
    <property type="entry name" value="YkuD"/>
    <property type="match status" value="1"/>
</dbReference>
<dbReference type="GO" id="GO:0008360">
    <property type="term" value="P:regulation of cell shape"/>
    <property type="evidence" value="ECO:0007669"/>
    <property type="project" value="UniProtKB-UniRule"/>
</dbReference>
<feature type="domain" description="L,D-TPase catalytic" evidence="9">
    <location>
        <begin position="24"/>
        <end position="135"/>
    </location>
</feature>
<dbReference type="CDD" id="cd16913">
    <property type="entry name" value="YkuD_like"/>
    <property type="match status" value="1"/>
</dbReference>
<evidence type="ECO:0000256" key="5">
    <source>
        <dbReference type="ARBA" id="ARBA00022984"/>
    </source>
</evidence>
<feature type="chain" id="PRO_5017705266" evidence="8">
    <location>
        <begin position="23"/>
        <end position="188"/>
    </location>
</feature>
<evidence type="ECO:0000259" key="9">
    <source>
        <dbReference type="PROSITE" id="PS52029"/>
    </source>
</evidence>
<dbReference type="InterPro" id="IPR038063">
    <property type="entry name" value="Transpep_catalytic_dom"/>
</dbReference>
<keyword evidence="6 7" id="KW-0961">Cell wall biogenesis/degradation</keyword>
<dbReference type="PANTHER" id="PTHR30582">
    <property type="entry name" value="L,D-TRANSPEPTIDASE"/>
    <property type="match status" value="1"/>
</dbReference>
<keyword evidence="4 7" id="KW-0133">Cell shape</keyword>
<dbReference type="OrthoDB" id="463216at2"/>
<evidence type="ECO:0000256" key="3">
    <source>
        <dbReference type="ARBA" id="ARBA00022679"/>
    </source>
</evidence>